<dbReference type="OrthoDB" id="47328at2759"/>
<gene>
    <name evidence="1" type="primary">DOCK10_1</name>
    <name evidence="1" type="ORF">E2C01_019275</name>
</gene>
<dbReference type="EMBL" id="VSRR010001559">
    <property type="protein sequence ID" value="MPC26143.1"/>
    <property type="molecule type" value="Genomic_DNA"/>
</dbReference>
<proteinExistence type="predicted"/>
<comment type="caution">
    <text evidence="1">The sequence shown here is derived from an EMBL/GenBank/DDBJ whole genome shotgun (WGS) entry which is preliminary data.</text>
</comment>
<evidence type="ECO:0000313" key="1">
    <source>
        <dbReference type="EMBL" id="MPC26143.1"/>
    </source>
</evidence>
<organism evidence="1 2">
    <name type="scientific">Portunus trituberculatus</name>
    <name type="common">Swimming crab</name>
    <name type="synonym">Neptunus trituberculatus</name>
    <dbReference type="NCBI Taxonomy" id="210409"/>
    <lineage>
        <taxon>Eukaryota</taxon>
        <taxon>Metazoa</taxon>
        <taxon>Ecdysozoa</taxon>
        <taxon>Arthropoda</taxon>
        <taxon>Crustacea</taxon>
        <taxon>Multicrustacea</taxon>
        <taxon>Malacostraca</taxon>
        <taxon>Eumalacostraca</taxon>
        <taxon>Eucarida</taxon>
        <taxon>Decapoda</taxon>
        <taxon>Pleocyemata</taxon>
        <taxon>Brachyura</taxon>
        <taxon>Eubrachyura</taxon>
        <taxon>Portunoidea</taxon>
        <taxon>Portunidae</taxon>
        <taxon>Portuninae</taxon>
        <taxon>Portunus</taxon>
    </lineage>
</organism>
<name>A0A5B7DYZ5_PORTR</name>
<dbReference type="AlphaFoldDB" id="A0A5B7DYZ5"/>
<accession>A0A5B7DYZ5</accession>
<dbReference type="Proteomes" id="UP000324222">
    <property type="component" value="Unassembled WGS sequence"/>
</dbReference>
<protein>
    <submittedName>
        <fullName evidence="1">Dedicator of cytokinesis protein 10</fullName>
    </submittedName>
</protein>
<reference evidence="1 2" key="1">
    <citation type="submission" date="2019-05" db="EMBL/GenBank/DDBJ databases">
        <title>Another draft genome of Portunus trituberculatus and its Hox gene families provides insights of decapod evolution.</title>
        <authorList>
            <person name="Jeong J.-H."/>
            <person name="Song I."/>
            <person name="Kim S."/>
            <person name="Choi T."/>
            <person name="Kim D."/>
            <person name="Ryu S."/>
            <person name="Kim W."/>
        </authorList>
    </citation>
    <scope>NUCLEOTIDE SEQUENCE [LARGE SCALE GENOMIC DNA]</scope>
    <source>
        <tissue evidence="1">Muscle</tissue>
    </source>
</reference>
<keyword evidence="2" id="KW-1185">Reference proteome</keyword>
<evidence type="ECO:0000313" key="2">
    <source>
        <dbReference type="Proteomes" id="UP000324222"/>
    </source>
</evidence>
<sequence>MFIIQVVSFFLGTDEFFLSTDFNSKHFLVGALLSELRVSLGEIAEVQRVAIGVLRDLLAKHSFDDRYLQSVSHFREQVFR</sequence>